<organism evidence="2 3">
    <name type="scientific">Ramlibacter alkalitolerans</name>
    <dbReference type="NCBI Taxonomy" id="2039631"/>
    <lineage>
        <taxon>Bacteria</taxon>
        <taxon>Pseudomonadati</taxon>
        <taxon>Pseudomonadota</taxon>
        <taxon>Betaproteobacteria</taxon>
        <taxon>Burkholderiales</taxon>
        <taxon>Comamonadaceae</taxon>
        <taxon>Ramlibacter</taxon>
    </lineage>
</organism>
<reference evidence="2 3" key="1">
    <citation type="journal article" date="2017" name="Int. J. Syst. Evol. Microbiol.">
        <title>Ramlibacter alkalitolerans sp. nov., alkali-tolerant bacterium isolated from soil of ginseng.</title>
        <authorList>
            <person name="Lee D.H."/>
            <person name="Cha C.J."/>
        </authorList>
    </citation>
    <scope>NUCLEOTIDE SEQUENCE [LARGE SCALE GENOMIC DNA]</scope>
    <source>
        <strain evidence="2 3">KACC 19305</strain>
    </source>
</reference>
<evidence type="ECO:0000256" key="1">
    <source>
        <dbReference type="SAM" id="Phobius"/>
    </source>
</evidence>
<feature type="transmembrane region" description="Helical" evidence="1">
    <location>
        <begin position="39"/>
        <end position="59"/>
    </location>
</feature>
<feature type="transmembrane region" description="Helical" evidence="1">
    <location>
        <begin position="66"/>
        <end position="85"/>
    </location>
</feature>
<dbReference type="NCBIfam" id="TIGR02229">
    <property type="entry name" value="caa3_sub_IV"/>
    <property type="match status" value="1"/>
</dbReference>
<evidence type="ECO:0000313" key="2">
    <source>
        <dbReference type="EMBL" id="MBL0423979.1"/>
    </source>
</evidence>
<name>A0ABS1JIE2_9BURK</name>
<dbReference type="RefSeq" id="WP_201687199.1">
    <property type="nucleotide sequence ID" value="NZ_JAEQND010000001.1"/>
</dbReference>
<keyword evidence="1" id="KW-1133">Transmembrane helix</keyword>
<keyword evidence="1" id="KW-0812">Transmembrane</keyword>
<keyword evidence="1" id="KW-0472">Membrane</keyword>
<evidence type="ECO:0000313" key="3">
    <source>
        <dbReference type="Proteomes" id="UP000622707"/>
    </source>
</evidence>
<accession>A0ABS1JIE2</accession>
<proteinExistence type="predicted"/>
<keyword evidence="3" id="KW-1185">Reference proteome</keyword>
<protein>
    <submittedName>
        <fullName evidence="2">Caa(3)-type oxidase subunit IV</fullName>
    </submittedName>
</protein>
<dbReference type="InterPro" id="IPR011743">
    <property type="entry name" value="Caa3_sub_IV"/>
</dbReference>
<dbReference type="EMBL" id="JAEQND010000001">
    <property type="protein sequence ID" value="MBL0423979.1"/>
    <property type="molecule type" value="Genomic_DNA"/>
</dbReference>
<dbReference type="Proteomes" id="UP000622707">
    <property type="component" value="Unassembled WGS sequence"/>
</dbReference>
<comment type="caution">
    <text evidence="2">The sequence shown here is derived from an EMBL/GenBank/DDBJ whole genome shotgun (WGS) entry which is preliminary data.</text>
</comment>
<gene>
    <name evidence="2" type="ORF">JI746_02575</name>
</gene>
<sequence>MNDVAFRRHARHLLLAWIALLALMGASLAGSYLPLGAGNLVLGLAIAALKAGIVLVLFMGLARAGVAVRLAAGVAVATLALLLGLSSVDFATRAQAPAAYQGSAR</sequence>